<proteinExistence type="predicted"/>
<dbReference type="AlphaFoldDB" id="A0A0L0F3S7"/>
<organism evidence="1 2">
    <name type="scientific">Sphaeroforma arctica JP610</name>
    <dbReference type="NCBI Taxonomy" id="667725"/>
    <lineage>
        <taxon>Eukaryota</taxon>
        <taxon>Ichthyosporea</taxon>
        <taxon>Ichthyophonida</taxon>
        <taxon>Sphaeroforma</taxon>
    </lineage>
</organism>
<dbReference type="Gene3D" id="1.25.40.10">
    <property type="entry name" value="Tetratricopeptide repeat domain"/>
    <property type="match status" value="1"/>
</dbReference>
<evidence type="ECO:0000313" key="2">
    <source>
        <dbReference type="Proteomes" id="UP000054560"/>
    </source>
</evidence>
<dbReference type="Proteomes" id="UP000054560">
    <property type="component" value="Unassembled WGS sequence"/>
</dbReference>
<sequence>AKGNEFFKAGKYGLAMRQYKRVGVLLGEGLSGDVSAELTTRCKLTDRLAKGNLAMCQLKSKL</sequence>
<dbReference type="EMBL" id="KQ249143">
    <property type="protein sequence ID" value="KNC71271.1"/>
    <property type="molecule type" value="Genomic_DNA"/>
</dbReference>
<dbReference type="InterPro" id="IPR011990">
    <property type="entry name" value="TPR-like_helical_dom_sf"/>
</dbReference>
<dbReference type="GeneID" id="25916693"/>
<feature type="non-terminal residue" evidence="1">
    <location>
        <position position="1"/>
    </location>
</feature>
<keyword evidence="2" id="KW-1185">Reference proteome</keyword>
<gene>
    <name evidence="1" type="ORF">SARC_16189</name>
</gene>
<name>A0A0L0F3S7_9EUKA</name>
<dbReference type="RefSeq" id="XP_014145173.1">
    <property type="nucleotide sequence ID" value="XM_014289698.1"/>
</dbReference>
<evidence type="ECO:0000313" key="1">
    <source>
        <dbReference type="EMBL" id="KNC71271.1"/>
    </source>
</evidence>
<reference evidence="1 2" key="1">
    <citation type="submission" date="2011-02" db="EMBL/GenBank/DDBJ databases">
        <title>The Genome Sequence of Sphaeroforma arctica JP610.</title>
        <authorList>
            <consortium name="The Broad Institute Genome Sequencing Platform"/>
            <person name="Russ C."/>
            <person name="Cuomo C."/>
            <person name="Young S.K."/>
            <person name="Zeng Q."/>
            <person name="Gargeya S."/>
            <person name="Alvarado L."/>
            <person name="Berlin A."/>
            <person name="Chapman S.B."/>
            <person name="Chen Z."/>
            <person name="Freedman E."/>
            <person name="Gellesch M."/>
            <person name="Goldberg J."/>
            <person name="Griggs A."/>
            <person name="Gujja S."/>
            <person name="Heilman E."/>
            <person name="Heiman D."/>
            <person name="Howarth C."/>
            <person name="Mehta T."/>
            <person name="Neiman D."/>
            <person name="Pearson M."/>
            <person name="Roberts A."/>
            <person name="Saif S."/>
            <person name="Shea T."/>
            <person name="Shenoy N."/>
            <person name="Sisk P."/>
            <person name="Stolte C."/>
            <person name="Sykes S."/>
            <person name="White J."/>
            <person name="Yandava C."/>
            <person name="Burger G."/>
            <person name="Gray M.W."/>
            <person name="Holland P.W.H."/>
            <person name="King N."/>
            <person name="Lang F.B.F."/>
            <person name="Roger A.J."/>
            <person name="Ruiz-Trillo I."/>
            <person name="Haas B."/>
            <person name="Nusbaum C."/>
            <person name="Birren B."/>
        </authorList>
    </citation>
    <scope>NUCLEOTIDE SEQUENCE [LARGE SCALE GENOMIC DNA]</scope>
    <source>
        <strain evidence="1 2">JP610</strain>
    </source>
</reference>
<protein>
    <submittedName>
        <fullName evidence="1">Uncharacterized protein</fullName>
    </submittedName>
</protein>
<accession>A0A0L0F3S7</accession>